<evidence type="ECO:0000313" key="2">
    <source>
        <dbReference type="Proteomes" id="UP001196413"/>
    </source>
</evidence>
<proteinExistence type="predicted"/>
<name>A0AAD5MU39_PARTN</name>
<protein>
    <submittedName>
        <fullName evidence="1">Uncharacterized protein</fullName>
    </submittedName>
</protein>
<organism evidence="1 2">
    <name type="scientific">Parelaphostrongylus tenuis</name>
    <name type="common">Meningeal worm</name>
    <dbReference type="NCBI Taxonomy" id="148309"/>
    <lineage>
        <taxon>Eukaryota</taxon>
        <taxon>Metazoa</taxon>
        <taxon>Ecdysozoa</taxon>
        <taxon>Nematoda</taxon>
        <taxon>Chromadorea</taxon>
        <taxon>Rhabditida</taxon>
        <taxon>Rhabditina</taxon>
        <taxon>Rhabditomorpha</taxon>
        <taxon>Strongyloidea</taxon>
        <taxon>Metastrongylidae</taxon>
        <taxon>Parelaphostrongylus</taxon>
    </lineage>
</organism>
<reference evidence="1" key="1">
    <citation type="submission" date="2021-06" db="EMBL/GenBank/DDBJ databases">
        <title>Parelaphostrongylus tenuis whole genome reference sequence.</title>
        <authorList>
            <person name="Garwood T.J."/>
            <person name="Larsen P.A."/>
            <person name="Fountain-Jones N.M."/>
            <person name="Garbe J.R."/>
            <person name="Macchietto M.G."/>
            <person name="Kania S.A."/>
            <person name="Gerhold R.W."/>
            <person name="Richards J.E."/>
            <person name="Wolf T.M."/>
        </authorList>
    </citation>
    <scope>NUCLEOTIDE SEQUENCE</scope>
    <source>
        <strain evidence="1">MNPRO001-30</strain>
        <tissue evidence="1">Meninges</tissue>
    </source>
</reference>
<comment type="caution">
    <text evidence="1">The sequence shown here is derived from an EMBL/GenBank/DDBJ whole genome shotgun (WGS) entry which is preliminary data.</text>
</comment>
<dbReference type="EMBL" id="JAHQIW010004346">
    <property type="protein sequence ID" value="KAJ1362028.1"/>
    <property type="molecule type" value="Genomic_DNA"/>
</dbReference>
<keyword evidence="2" id="KW-1185">Reference proteome</keyword>
<dbReference type="AlphaFoldDB" id="A0AAD5MU39"/>
<gene>
    <name evidence="1" type="ORF">KIN20_021437</name>
</gene>
<evidence type="ECO:0000313" key="1">
    <source>
        <dbReference type="EMBL" id="KAJ1362028.1"/>
    </source>
</evidence>
<sequence>MQRRHHDKSRYGMNKTRAVGASQLRALACLFQWLTVKWPMFVRRFLAFQQAGDAAQSFVSRLVMQIVFDVLERQGRSAGLPDAIIAAILSQLSVQIRYEALECKKATVNHADPTRPFPGEMGKTATLHYLRDNTGIAASPQSTGQSQELSRLQI</sequence>
<accession>A0AAD5MU39</accession>
<dbReference type="Proteomes" id="UP001196413">
    <property type="component" value="Unassembled WGS sequence"/>
</dbReference>